<evidence type="ECO:0000313" key="13">
    <source>
        <dbReference type="Proteomes" id="UP000199008"/>
    </source>
</evidence>
<keyword evidence="4 8" id="KW-0067">ATP-binding</keyword>
<evidence type="ECO:0000256" key="5">
    <source>
        <dbReference type="ARBA" id="ARBA00022917"/>
    </source>
</evidence>
<feature type="short sequence motif" description="'HIGH' region" evidence="8">
    <location>
        <begin position="119"/>
        <end position="129"/>
    </location>
</feature>
<evidence type="ECO:0000256" key="4">
    <source>
        <dbReference type="ARBA" id="ARBA00022840"/>
    </source>
</evidence>
<evidence type="ECO:0000256" key="7">
    <source>
        <dbReference type="ARBA" id="ARBA00049339"/>
    </source>
</evidence>
<evidence type="ECO:0000259" key="10">
    <source>
        <dbReference type="SMART" id="SM00836"/>
    </source>
</evidence>
<dbReference type="Gene3D" id="3.30.1360.70">
    <property type="entry name" value="Arginyl tRNA synthetase N-terminal domain"/>
    <property type="match status" value="1"/>
</dbReference>
<feature type="domain" description="Arginyl tRNA synthetase N-terminal" evidence="11">
    <location>
        <begin position="8"/>
        <end position="83"/>
    </location>
</feature>
<dbReference type="PANTHER" id="PTHR11956:SF5">
    <property type="entry name" value="ARGININE--TRNA LIGASE, CYTOPLASMIC"/>
    <property type="match status" value="1"/>
</dbReference>
<dbReference type="Gene3D" id="3.40.50.620">
    <property type="entry name" value="HUPs"/>
    <property type="match status" value="1"/>
</dbReference>
<dbReference type="OrthoDB" id="9805987at2"/>
<evidence type="ECO:0000313" key="12">
    <source>
        <dbReference type="EMBL" id="SDK85510.1"/>
    </source>
</evidence>
<dbReference type="RefSeq" id="WP_092986261.1">
    <property type="nucleotide sequence ID" value="NZ_FNFY01000011.1"/>
</dbReference>
<reference evidence="13" key="1">
    <citation type="submission" date="2016-10" db="EMBL/GenBank/DDBJ databases">
        <authorList>
            <person name="Varghese N."/>
            <person name="Submissions S."/>
        </authorList>
    </citation>
    <scope>NUCLEOTIDE SEQUENCE [LARGE SCALE GENOMIC DNA]</scope>
    <source>
        <strain evidence="13">CGMCC 1.8895</strain>
    </source>
</reference>
<dbReference type="InterPro" id="IPR005148">
    <property type="entry name" value="Arg-tRNA-synth_N"/>
</dbReference>
<comment type="similarity">
    <text evidence="1 8 9">Belongs to the class-I aminoacyl-tRNA synthetase family.</text>
</comment>
<dbReference type="SUPFAM" id="SSF52374">
    <property type="entry name" value="Nucleotidylyl transferase"/>
    <property type="match status" value="1"/>
</dbReference>
<dbReference type="PANTHER" id="PTHR11956">
    <property type="entry name" value="ARGINYL-TRNA SYNTHETASE"/>
    <property type="match status" value="1"/>
</dbReference>
<evidence type="ECO:0000256" key="6">
    <source>
        <dbReference type="ARBA" id="ARBA00023146"/>
    </source>
</evidence>
<dbReference type="InterPro" id="IPR035684">
    <property type="entry name" value="ArgRS_core"/>
</dbReference>
<keyword evidence="3 8" id="KW-0547">Nucleotide-binding</keyword>
<protein>
    <recommendedName>
        <fullName evidence="8">Arginine--tRNA ligase</fullName>
        <ecNumber evidence="8">6.1.1.19</ecNumber>
    </recommendedName>
    <alternativeName>
        <fullName evidence="8">Arginyl-tRNA synthetase</fullName>
        <shortName evidence="8">ArgRS</shortName>
    </alternativeName>
</protein>
<evidence type="ECO:0000256" key="1">
    <source>
        <dbReference type="ARBA" id="ARBA00005594"/>
    </source>
</evidence>
<evidence type="ECO:0000256" key="3">
    <source>
        <dbReference type="ARBA" id="ARBA00022741"/>
    </source>
</evidence>
<dbReference type="GO" id="GO:0006420">
    <property type="term" value="P:arginyl-tRNA aminoacylation"/>
    <property type="evidence" value="ECO:0007669"/>
    <property type="project" value="UniProtKB-UniRule"/>
</dbReference>
<dbReference type="STRING" id="576118.SAMN05216216_11155"/>
<evidence type="ECO:0000259" key="11">
    <source>
        <dbReference type="SMART" id="SM01016"/>
    </source>
</evidence>
<dbReference type="Pfam" id="PF00750">
    <property type="entry name" value="tRNA-synt_1d"/>
    <property type="match status" value="1"/>
</dbReference>
<dbReference type="SUPFAM" id="SSF47323">
    <property type="entry name" value="Anticodon-binding domain of a subclass of class I aminoacyl-tRNA synthetases"/>
    <property type="match status" value="1"/>
</dbReference>
<dbReference type="Pfam" id="PF05746">
    <property type="entry name" value="DALR_1"/>
    <property type="match status" value="1"/>
</dbReference>
<dbReference type="GO" id="GO:0005524">
    <property type="term" value="F:ATP binding"/>
    <property type="evidence" value="ECO:0007669"/>
    <property type="project" value="UniProtKB-UniRule"/>
</dbReference>
<evidence type="ECO:0000256" key="8">
    <source>
        <dbReference type="HAMAP-Rule" id="MF_00123"/>
    </source>
</evidence>
<dbReference type="GO" id="GO:0005737">
    <property type="term" value="C:cytoplasm"/>
    <property type="evidence" value="ECO:0007669"/>
    <property type="project" value="UniProtKB-SubCell"/>
</dbReference>
<evidence type="ECO:0000256" key="9">
    <source>
        <dbReference type="RuleBase" id="RU363038"/>
    </source>
</evidence>
<dbReference type="InterPro" id="IPR001278">
    <property type="entry name" value="Arg-tRNA-ligase"/>
</dbReference>
<dbReference type="NCBIfam" id="TIGR00456">
    <property type="entry name" value="argS"/>
    <property type="match status" value="1"/>
</dbReference>
<keyword evidence="8" id="KW-0963">Cytoplasm</keyword>
<keyword evidence="13" id="KW-1185">Reference proteome</keyword>
<dbReference type="PRINTS" id="PR01038">
    <property type="entry name" value="TRNASYNTHARG"/>
</dbReference>
<accession>A0A1G9FAW4</accession>
<dbReference type="InterPro" id="IPR014729">
    <property type="entry name" value="Rossmann-like_a/b/a_fold"/>
</dbReference>
<proteinExistence type="inferred from homology"/>
<sequence>MLKKWVAEDMHKILKEYLKYEEILEIIEIPANDNFGDFSFPTFTLSKLFRKSPEDIAENIKEGFQSELVVKTEVINGFVNFHIDRQKGGSLIMNEIGRESYGKTKHLQGQKLVMDFSSPNIAKPFSMGHLRATILGDSLSKILEQNSAKVTGINHLGDWGTQFGKLIVAYTKWGEKKAVEADPIKELFQLYTHFHIEAEKNPSLDDEAREAFSKLELGHKEYTELWQWFRDVSMVAFELLYNQLNVSFDHIQGESFYNKHLSQTVELLEEKNLLEYDDGAYIIRLNGIPPALIKKRDGASLYITRDVAAMLYRVEKYEADKILYVVGQEQSIHFEQLSQVAEMLDVKTEIEHIPFGMILKNGKKMSTRKGEVVLLEDIIKDVAERALQVISDKNPKLKDKELAAGKIAIGAIKFHDLKNDRMNSYDFNIEDMLKFDGETATYVNYTNSRIQSILRKNMTGTESGFVSEDSMWPILKHMSSYEEVLVEAANRYSPSVICKYVMQLCRLFNTYYGQGRIIGSSNEKSKLMLLQMISRNIKEAMKLLGIETMDSM</sequence>
<keyword evidence="6 8" id="KW-0030">Aminoacyl-tRNA synthetase</keyword>
<keyword evidence="2 8" id="KW-0436">Ligase</keyword>
<dbReference type="HAMAP" id="MF_00123">
    <property type="entry name" value="Arg_tRNA_synth"/>
    <property type="match status" value="1"/>
</dbReference>
<organism evidence="12 13">
    <name type="scientific">Lacicoccus qingdaonensis</name>
    <dbReference type="NCBI Taxonomy" id="576118"/>
    <lineage>
        <taxon>Bacteria</taxon>
        <taxon>Bacillati</taxon>
        <taxon>Bacillota</taxon>
        <taxon>Bacilli</taxon>
        <taxon>Bacillales</taxon>
        <taxon>Salinicoccaceae</taxon>
        <taxon>Lacicoccus</taxon>
    </lineage>
</organism>
<dbReference type="EC" id="6.1.1.19" evidence="8"/>
<evidence type="ECO:0000256" key="2">
    <source>
        <dbReference type="ARBA" id="ARBA00022598"/>
    </source>
</evidence>
<dbReference type="InterPro" id="IPR036695">
    <property type="entry name" value="Arg-tRNA-synth_N_sf"/>
</dbReference>
<dbReference type="InterPro" id="IPR009080">
    <property type="entry name" value="tRNAsynth_Ia_anticodon-bd"/>
</dbReference>
<dbReference type="FunFam" id="3.40.50.620:FF:000116">
    <property type="entry name" value="Arginine--tRNA ligase"/>
    <property type="match status" value="1"/>
</dbReference>
<dbReference type="Pfam" id="PF03485">
    <property type="entry name" value="Arg_tRNA_synt_N"/>
    <property type="match status" value="1"/>
</dbReference>
<dbReference type="SMART" id="SM00836">
    <property type="entry name" value="DALR_1"/>
    <property type="match status" value="1"/>
</dbReference>
<dbReference type="SMART" id="SM01016">
    <property type="entry name" value="Arg_tRNA_synt_N"/>
    <property type="match status" value="1"/>
</dbReference>
<dbReference type="Gene3D" id="1.10.730.10">
    <property type="entry name" value="Isoleucyl-tRNA Synthetase, Domain 1"/>
    <property type="match status" value="1"/>
</dbReference>
<dbReference type="GO" id="GO:0004814">
    <property type="term" value="F:arginine-tRNA ligase activity"/>
    <property type="evidence" value="ECO:0007669"/>
    <property type="project" value="UniProtKB-UniRule"/>
</dbReference>
<comment type="subcellular location">
    <subcellularLocation>
        <location evidence="8">Cytoplasm</location>
    </subcellularLocation>
</comment>
<feature type="domain" description="DALR anticodon binding" evidence="10">
    <location>
        <begin position="443"/>
        <end position="552"/>
    </location>
</feature>
<comment type="catalytic activity">
    <reaction evidence="7 8">
        <text>tRNA(Arg) + L-arginine + ATP = L-arginyl-tRNA(Arg) + AMP + diphosphate</text>
        <dbReference type="Rhea" id="RHEA:20301"/>
        <dbReference type="Rhea" id="RHEA-COMP:9658"/>
        <dbReference type="Rhea" id="RHEA-COMP:9673"/>
        <dbReference type="ChEBI" id="CHEBI:30616"/>
        <dbReference type="ChEBI" id="CHEBI:32682"/>
        <dbReference type="ChEBI" id="CHEBI:33019"/>
        <dbReference type="ChEBI" id="CHEBI:78442"/>
        <dbReference type="ChEBI" id="CHEBI:78513"/>
        <dbReference type="ChEBI" id="CHEBI:456215"/>
        <dbReference type="EC" id="6.1.1.19"/>
    </reaction>
</comment>
<dbReference type="EMBL" id="FNFY01000011">
    <property type="protein sequence ID" value="SDK85510.1"/>
    <property type="molecule type" value="Genomic_DNA"/>
</dbReference>
<dbReference type="SUPFAM" id="SSF55190">
    <property type="entry name" value="Arginyl-tRNA synthetase (ArgRS), N-terminal 'additional' domain"/>
    <property type="match status" value="1"/>
</dbReference>
<gene>
    <name evidence="8" type="primary">argS</name>
    <name evidence="12" type="ORF">SAMN05216216_11155</name>
</gene>
<name>A0A1G9FAW4_9BACL</name>
<dbReference type="Proteomes" id="UP000199008">
    <property type="component" value="Unassembled WGS sequence"/>
</dbReference>
<comment type="subunit">
    <text evidence="8">Monomer.</text>
</comment>
<dbReference type="AlphaFoldDB" id="A0A1G9FAW4"/>
<keyword evidence="5 8" id="KW-0648">Protein biosynthesis</keyword>
<dbReference type="InterPro" id="IPR008909">
    <property type="entry name" value="DALR_anticod-bd"/>
</dbReference>